<dbReference type="Pfam" id="PF13640">
    <property type="entry name" value="2OG-FeII_Oxy_3"/>
    <property type="match status" value="1"/>
</dbReference>
<dbReference type="Gene3D" id="2.60.120.620">
    <property type="entry name" value="q2cbj1_9rhob like domain"/>
    <property type="match status" value="1"/>
</dbReference>
<dbReference type="GO" id="GO:0031545">
    <property type="term" value="F:peptidyl-proline 4-dioxygenase activity"/>
    <property type="evidence" value="ECO:0007669"/>
    <property type="project" value="TreeGrafter"/>
</dbReference>
<dbReference type="PANTHER" id="PTHR12907">
    <property type="entry name" value="EGL NINE HOMOLOG-RELATED"/>
    <property type="match status" value="1"/>
</dbReference>
<dbReference type="GO" id="GO:0005634">
    <property type="term" value="C:nucleus"/>
    <property type="evidence" value="ECO:0007669"/>
    <property type="project" value="TreeGrafter"/>
</dbReference>
<evidence type="ECO:0000256" key="2">
    <source>
        <dbReference type="SAM" id="MobiDB-lite"/>
    </source>
</evidence>
<organism evidence="4 5">
    <name type="scientific">Neovison vison</name>
    <name type="common">American mink</name>
    <name type="synonym">Mustela vison</name>
    <dbReference type="NCBI Taxonomy" id="452646"/>
    <lineage>
        <taxon>Eukaryota</taxon>
        <taxon>Metazoa</taxon>
        <taxon>Chordata</taxon>
        <taxon>Craniata</taxon>
        <taxon>Vertebrata</taxon>
        <taxon>Euteleostomi</taxon>
        <taxon>Mammalia</taxon>
        <taxon>Eutheria</taxon>
        <taxon>Laurasiatheria</taxon>
        <taxon>Carnivora</taxon>
        <taxon>Caniformia</taxon>
        <taxon>Musteloidea</taxon>
        <taxon>Mustelidae</taxon>
        <taxon>Mustelinae</taxon>
        <taxon>Neogale</taxon>
    </lineage>
</organism>
<accession>A0A8C7CB21</accession>
<dbReference type="PANTHER" id="PTHR12907:SF6">
    <property type="entry name" value="PROLYL HYDROXYLASE EGLN2"/>
    <property type="match status" value="1"/>
</dbReference>
<keyword evidence="5" id="KW-1185">Reference proteome</keyword>
<evidence type="ECO:0000259" key="3">
    <source>
        <dbReference type="Pfam" id="PF13640"/>
    </source>
</evidence>
<dbReference type="InterPro" id="IPR044862">
    <property type="entry name" value="Pro_4_hyd_alph_FE2OG_OXY"/>
</dbReference>
<dbReference type="GO" id="GO:0008198">
    <property type="term" value="F:ferrous iron binding"/>
    <property type="evidence" value="ECO:0007669"/>
    <property type="project" value="TreeGrafter"/>
</dbReference>
<dbReference type="GeneTree" id="ENSGT00940000160655"/>
<dbReference type="InterPro" id="IPR051559">
    <property type="entry name" value="HIF_prolyl_hydroxylases"/>
</dbReference>
<dbReference type="GO" id="GO:0031418">
    <property type="term" value="F:L-ascorbic acid binding"/>
    <property type="evidence" value="ECO:0007669"/>
    <property type="project" value="UniProtKB-KW"/>
</dbReference>
<dbReference type="AlphaFoldDB" id="A0A8C7CB21"/>
<reference evidence="4" key="1">
    <citation type="submission" date="2025-08" db="UniProtKB">
        <authorList>
            <consortium name="Ensembl"/>
        </authorList>
    </citation>
    <scope>IDENTIFICATION</scope>
</reference>
<dbReference type="Ensembl" id="ENSNVIT00000035223.1">
    <property type="protein sequence ID" value="ENSNVIP00000030404.1"/>
    <property type="gene ID" value="ENSNVIG00000023407.1"/>
</dbReference>
<reference evidence="4" key="2">
    <citation type="submission" date="2025-09" db="UniProtKB">
        <authorList>
            <consortium name="Ensembl"/>
        </authorList>
    </citation>
    <scope>IDENTIFICATION</scope>
</reference>
<keyword evidence="1" id="KW-0847">Vitamin C</keyword>
<evidence type="ECO:0000256" key="1">
    <source>
        <dbReference type="ARBA" id="ARBA00022896"/>
    </source>
</evidence>
<proteinExistence type="predicted"/>
<dbReference type="GO" id="GO:0005737">
    <property type="term" value="C:cytoplasm"/>
    <property type="evidence" value="ECO:0007669"/>
    <property type="project" value="TreeGrafter"/>
</dbReference>
<feature type="compositionally biased region" description="Basic and acidic residues" evidence="2">
    <location>
        <begin position="122"/>
        <end position="136"/>
    </location>
</feature>
<sequence length="136" mass="15660">MVVSYSGNRLGYVRHTVNPHSNGHCITSIYYLNQNWDIKVHGSLLPISPEDWPIATNIKTLLDGLLIFWPDQWNLHEVEPADATRYAITIWYFDAKEWTATKDKLSASIQKESMGVKSPISQEKKKFTPELKKKKT</sequence>
<dbReference type="GO" id="GO:0071456">
    <property type="term" value="P:cellular response to hypoxia"/>
    <property type="evidence" value="ECO:0007669"/>
    <property type="project" value="TreeGrafter"/>
</dbReference>
<feature type="region of interest" description="Disordered" evidence="2">
    <location>
        <begin position="111"/>
        <end position="136"/>
    </location>
</feature>
<protein>
    <recommendedName>
        <fullName evidence="3">Prolyl 4-hydroxylase alpha subunit Fe(2+) 2OG dioxygenase domain-containing protein</fullName>
    </recommendedName>
</protein>
<dbReference type="Proteomes" id="UP000694425">
    <property type="component" value="Unplaced"/>
</dbReference>
<evidence type="ECO:0000313" key="5">
    <source>
        <dbReference type="Proteomes" id="UP000694425"/>
    </source>
</evidence>
<evidence type="ECO:0000313" key="4">
    <source>
        <dbReference type="Ensembl" id="ENSNVIP00000030404.1"/>
    </source>
</evidence>
<name>A0A8C7CB21_NEOVI</name>
<feature type="domain" description="Prolyl 4-hydroxylase alpha subunit Fe(2+) 2OG dioxygenase" evidence="3">
    <location>
        <begin position="4"/>
        <end position="92"/>
    </location>
</feature>